<dbReference type="STRING" id="1776384.GCA_900086585_00981"/>
<keyword evidence="2" id="KW-0808">Transferase</keyword>
<dbReference type="EMBL" id="QRMS01000003">
    <property type="protein sequence ID" value="RHJ87423.1"/>
    <property type="molecule type" value="Genomic_DNA"/>
</dbReference>
<dbReference type="Proteomes" id="UP000284841">
    <property type="component" value="Unassembled WGS sequence"/>
</dbReference>
<dbReference type="RefSeq" id="WP_118335866.1">
    <property type="nucleotide sequence ID" value="NZ_AP025567.1"/>
</dbReference>
<organism evidence="2 3">
    <name type="scientific">Emergencia timonensis</name>
    <dbReference type="NCBI Taxonomy" id="1776384"/>
    <lineage>
        <taxon>Bacteria</taxon>
        <taxon>Bacillati</taxon>
        <taxon>Bacillota</taxon>
        <taxon>Clostridia</taxon>
        <taxon>Peptostreptococcales</taxon>
        <taxon>Anaerovoracaceae</taxon>
        <taxon>Emergencia</taxon>
    </lineage>
</organism>
<dbReference type="OrthoDB" id="9795206at2"/>
<accession>A0A415E1G3</accession>
<dbReference type="InterPro" id="IPR000182">
    <property type="entry name" value="GNAT_dom"/>
</dbReference>
<protein>
    <submittedName>
        <fullName evidence="2">N-acetyltransferase</fullName>
    </submittedName>
</protein>
<evidence type="ECO:0000313" key="3">
    <source>
        <dbReference type="Proteomes" id="UP000284841"/>
    </source>
</evidence>
<comment type="caution">
    <text evidence="2">The sequence shown here is derived from an EMBL/GenBank/DDBJ whole genome shotgun (WGS) entry which is preliminary data.</text>
</comment>
<reference evidence="2 3" key="1">
    <citation type="submission" date="2018-08" db="EMBL/GenBank/DDBJ databases">
        <title>A genome reference for cultivated species of the human gut microbiota.</title>
        <authorList>
            <person name="Zou Y."/>
            <person name="Xue W."/>
            <person name="Luo G."/>
        </authorList>
    </citation>
    <scope>NUCLEOTIDE SEQUENCE [LARGE SCALE GENOMIC DNA]</scope>
    <source>
        <strain evidence="2 3">AM07-24</strain>
    </source>
</reference>
<proteinExistence type="predicted"/>
<evidence type="ECO:0000313" key="2">
    <source>
        <dbReference type="EMBL" id="RHJ87423.1"/>
    </source>
</evidence>
<dbReference type="AlphaFoldDB" id="A0A415E1G3"/>
<name>A0A415E1G3_9FIRM</name>
<sequence length="183" mass="21395">MEKIQVRPSVLADCQQFYQWEQTPEVTKFFSIPDGQTYEEVVRDFVLNDADLEKEQYTITDAEGQLLGRIYLNGISRKLDSLEVYRIYIGDPTLRGKGYGRQALQWVLDRAFKEDTFHRVYLDYYTGNEPARRLYESMGFQHEGCARGACKKMGQYHDVHVMAILREDYCGLQKKIGLENELI</sequence>
<dbReference type="PANTHER" id="PTHR43415:SF3">
    <property type="entry name" value="GNAT-FAMILY ACETYLTRANSFERASE"/>
    <property type="match status" value="1"/>
</dbReference>
<keyword evidence="3" id="KW-1185">Reference proteome</keyword>
<dbReference type="Pfam" id="PF13302">
    <property type="entry name" value="Acetyltransf_3"/>
    <property type="match status" value="1"/>
</dbReference>
<dbReference type="PROSITE" id="PS51186">
    <property type="entry name" value="GNAT"/>
    <property type="match status" value="1"/>
</dbReference>
<feature type="domain" description="N-acetyltransferase" evidence="1">
    <location>
        <begin position="4"/>
        <end position="167"/>
    </location>
</feature>
<evidence type="ECO:0000259" key="1">
    <source>
        <dbReference type="PROSITE" id="PS51186"/>
    </source>
</evidence>
<dbReference type="CDD" id="cd04301">
    <property type="entry name" value="NAT_SF"/>
    <property type="match status" value="1"/>
</dbReference>
<gene>
    <name evidence="2" type="ORF">DW099_12050</name>
</gene>
<dbReference type="GO" id="GO:0016747">
    <property type="term" value="F:acyltransferase activity, transferring groups other than amino-acyl groups"/>
    <property type="evidence" value="ECO:0007669"/>
    <property type="project" value="InterPro"/>
</dbReference>
<dbReference type="InterPro" id="IPR016181">
    <property type="entry name" value="Acyl_CoA_acyltransferase"/>
</dbReference>
<dbReference type="Gene3D" id="3.40.630.30">
    <property type="match status" value="1"/>
</dbReference>
<dbReference type="SUPFAM" id="SSF55729">
    <property type="entry name" value="Acyl-CoA N-acyltransferases (Nat)"/>
    <property type="match status" value="1"/>
</dbReference>
<dbReference type="PANTHER" id="PTHR43415">
    <property type="entry name" value="SPERMIDINE N(1)-ACETYLTRANSFERASE"/>
    <property type="match status" value="1"/>
</dbReference>